<accession>A0AAV5A295</accession>
<feature type="signal peptide" evidence="1">
    <location>
        <begin position="1"/>
        <end position="18"/>
    </location>
</feature>
<organism evidence="2 3">
    <name type="scientific">Clathrus columnatus</name>
    <dbReference type="NCBI Taxonomy" id="1419009"/>
    <lineage>
        <taxon>Eukaryota</taxon>
        <taxon>Fungi</taxon>
        <taxon>Dikarya</taxon>
        <taxon>Basidiomycota</taxon>
        <taxon>Agaricomycotina</taxon>
        <taxon>Agaricomycetes</taxon>
        <taxon>Phallomycetidae</taxon>
        <taxon>Phallales</taxon>
        <taxon>Clathraceae</taxon>
        <taxon>Clathrus</taxon>
    </lineage>
</organism>
<sequence length="215" mass="23304">MTVVAFLIVAVFSQIVWTQQFPGAWGPAGWIIPDCGPSMRLHTLIRLSTPKRHASNSATKEAIVMQELNSAMNAVHCDNDIQNGATQQNAAGCDINCPGNKTETCGGSLRLTLFQNNVPPFVPLVDKTDEFFYLGSFNDAPPNVEPFTFTTAPAGIVPPTTDIDGCAAWCKATSGNTIGLKESGQLKPHHSILDMRQERNCAFRTLVKSVETKIL</sequence>
<dbReference type="EMBL" id="BPWL01000002">
    <property type="protein sequence ID" value="GJJ07136.1"/>
    <property type="molecule type" value="Genomic_DNA"/>
</dbReference>
<evidence type="ECO:0000256" key="1">
    <source>
        <dbReference type="SAM" id="SignalP"/>
    </source>
</evidence>
<keyword evidence="1" id="KW-0732">Signal</keyword>
<dbReference type="Proteomes" id="UP001050691">
    <property type="component" value="Unassembled WGS sequence"/>
</dbReference>
<gene>
    <name evidence="2" type="ORF">Clacol_001336</name>
</gene>
<protein>
    <recommendedName>
        <fullName evidence="4">WSC domain-containing protein</fullName>
    </recommendedName>
</protein>
<comment type="caution">
    <text evidence="2">The sequence shown here is derived from an EMBL/GenBank/DDBJ whole genome shotgun (WGS) entry which is preliminary data.</text>
</comment>
<evidence type="ECO:0008006" key="4">
    <source>
        <dbReference type="Google" id="ProtNLM"/>
    </source>
</evidence>
<evidence type="ECO:0000313" key="2">
    <source>
        <dbReference type="EMBL" id="GJJ07136.1"/>
    </source>
</evidence>
<evidence type="ECO:0000313" key="3">
    <source>
        <dbReference type="Proteomes" id="UP001050691"/>
    </source>
</evidence>
<dbReference type="AlphaFoldDB" id="A0AAV5A295"/>
<feature type="chain" id="PRO_5043741679" description="WSC domain-containing protein" evidence="1">
    <location>
        <begin position="19"/>
        <end position="215"/>
    </location>
</feature>
<keyword evidence="3" id="KW-1185">Reference proteome</keyword>
<name>A0AAV5A295_9AGAM</name>
<proteinExistence type="predicted"/>
<reference evidence="2" key="1">
    <citation type="submission" date="2021-10" db="EMBL/GenBank/DDBJ databases">
        <title>De novo Genome Assembly of Clathrus columnatus (Basidiomycota, Fungi) Using Illumina and Nanopore Sequence Data.</title>
        <authorList>
            <person name="Ogiso-Tanaka E."/>
            <person name="Itagaki H."/>
            <person name="Hosoya T."/>
            <person name="Hosaka K."/>
        </authorList>
    </citation>
    <scope>NUCLEOTIDE SEQUENCE</scope>
    <source>
        <strain evidence="2">MO-923</strain>
    </source>
</reference>